<dbReference type="InterPro" id="IPR003959">
    <property type="entry name" value="ATPase_AAA_core"/>
</dbReference>
<dbReference type="AlphaFoldDB" id="A0A0W8EA71"/>
<dbReference type="EMBL" id="LNQE01001808">
    <property type="protein sequence ID" value="KUG05527.1"/>
    <property type="molecule type" value="Genomic_DNA"/>
</dbReference>
<dbReference type="Gene3D" id="1.10.8.60">
    <property type="match status" value="1"/>
</dbReference>
<dbReference type="CDD" id="cd19481">
    <property type="entry name" value="RecA-like_protease"/>
    <property type="match status" value="1"/>
</dbReference>
<keyword evidence="2" id="KW-0131">Cell cycle</keyword>
<proteinExistence type="predicted"/>
<dbReference type="InterPro" id="IPR003593">
    <property type="entry name" value="AAA+_ATPase"/>
</dbReference>
<gene>
    <name evidence="2" type="ORF">ASZ90_017030</name>
</gene>
<dbReference type="Pfam" id="PF17862">
    <property type="entry name" value="AAA_lid_3"/>
    <property type="match status" value="1"/>
</dbReference>
<accession>A0A0W8EA71</accession>
<dbReference type="PANTHER" id="PTHR23077:SF198">
    <property type="entry name" value="ATP-DEPENDENT ZINC METALLOPROTEASE FTSH"/>
    <property type="match status" value="1"/>
</dbReference>
<comment type="caution">
    <text evidence="2">The sequence shown here is derived from an EMBL/GenBank/DDBJ whole genome shotgun (WGS) entry which is preliminary data.</text>
</comment>
<sequence>MRYPYGTPGQIVAFIEMSPEDETLKLLELALTAEIFNRHPDLDVNDLTPECRNLFGVNGESEVQRPLSLSEGMVKRSLGIADACTKLDRTPVVTCEEFGQRIQVTSLEAAARWFVRKGGVTLATRNPALAYYLGILDQSDLSYQSVRAANPPFEDTRAFLDKKITAILAADEALRSGLDLVIVSAPEDVEQKFEDFICTDDQKRVLLKIQTARHHLETLRTHGIHEVGKLLFVGPPGTGKTSLALGLAREMHLPLVEVRLSMVTSQYLGETSKNIDRIFDFAKRLAPCILFIDEFDFVAKSRVTDDHGAMKRAVNSLLKNIDRISLVRDGVLLIGATNHPQLLDEAAWRRFDEIVEFPLPDREMRLQIIRKITSTMDCTCDYGAFADTTDGFSGADLRIMVKEALISSLMEGRSTITEGDIGRGITLVSSRGAVRHQNWL</sequence>
<organism evidence="2">
    <name type="scientific">hydrocarbon metagenome</name>
    <dbReference type="NCBI Taxonomy" id="938273"/>
    <lineage>
        <taxon>unclassified sequences</taxon>
        <taxon>metagenomes</taxon>
        <taxon>ecological metagenomes</taxon>
    </lineage>
</organism>
<evidence type="ECO:0000259" key="1">
    <source>
        <dbReference type="SMART" id="SM00382"/>
    </source>
</evidence>
<name>A0A0W8EA71_9ZZZZ</name>
<dbReference type="SMART" id="SM00382">
    <property type="entry name" value="AAA"/>
    <property type="match status" value="1"/>
</dbReference>
<dbReference type="GO" id="GO:0005524">
    <property type="term" value="F:ATP binding"/>
    <property type="evidence" value="ECO:0007669"/>
    <property type="project" value="InterPro"/>
</dbReference>
<dbReference type="SUPFAM" id="SSF52540">
    <property type="entry name" value="P-loop containing nucleoside triphosphate hydrolases"/>
    <property type="match status" value="1"/>
</dbReference>
<evidence type="ECO:0000313" key="2">
    <source>
        <dbReference type="EMBL" id="KUG05527.1"/>
    </source>
</evidence>
<dbReference type="Pfam" id="PF00004">
    <property type="entry name" value="AAA"/>
    <property type="match status" value="1"/>
</dbReference>
<dbReference type="InterPro" id="IPR050168">
    <property type="entry name" value="AAA_ATPase_domain"/>
</dbReference>
<dbReference type="InterPro" id="IPR003960">
    <property type="entry name" value="ATPase_AAA_CS"/>
</dbReference>
<protein>
    <submittedName>
        <fullName evidence="2">Cell division protein ftsh</fullName>
    </submittedName>
</protein>
<feature type="domain" description="AAA+ ATPase" evidence="1">
    <location>
        <begin position="226"/>
        <end position="361"/>
    </location>
</feature>
<dbReference type="PROSITE" id="PS00674">
    <property type="entry name" value="AAA"/>
    <property type="match status" value="1"/>
</dbReference>
<dbReference type="GO" id="GO:0016887">
    <property type="term" value="F:ATP hydrolysis activity"/>
    <property type="evidence" value="ECO:0007669"/>
    <property type="project" value="InterPro"/>
</dbReference>
<keyword evidence="2" id="KW-0132">Cell division</keyword>
<dbReference type="InterPro" id="IPR041569">
    <property type="entry name" value="AAA_lid_3"/>
</dbReference>
<reference evidence="2" key="1">
    <citation type="journal article" date="2015" name="Proc. Natl. Acad. Sci. U.S.A.">
        <title>Networks of energetic and metabolic interactions define dynamics in microbial communities.</title>
        <authorList>
            <person name="Embree M."/>
            <person name="Liu J.K."/>
            <person name="Al-Bassam M.M."/>
            <person name="Zengler K."/>
        </authorList>
    </citation>
    <scope>NUCLEOTIDE SEQUENCE</scope>
</reference>
<dbReference type="Gene3D" id="3.40.50.300">
    <property type="entry name" value="P-loop containing nucleotide triphosphate hydrolases"/>
    <property type="match status" value="1"/>
</dbReference>
<dbReference type="GO" id="GO:0051301">
    <property type="term" value="P:cell division"/>
    <property type="evidence" value="ECO:0007669"/>
    <property type="project" value="UniProtKB-KW"/>
</dbReference>
<dbReference type="PANTHER" id="PTHR23077">
    <property type="entry name" value="AAA-FAMILY ATPASE"/>
    <property type="match status" value="1"/>
</dbReference>
<dbReference type="InterPro" id="IPR027417">
    <property type="entry name" value="P-loop_NTPase"/>
</dbReference>